<evidence type="ECO:0000256" key="1">
    <source>
        <dbReference type="ARBA" id="ARBA00022679"/>
    </source>
</evidence>
<keyword evidence="1 3" id="KW-0808">Transferase</keyword>
<evidence type="ECO:0000313" key="6">
    <source>
        <dbReference type="Proteomes" id="UP001172778"/>
    </source>
</evidence>
<dbReference type="InterPro" id="IPR045078">
    <property type="entry name" value="TST/MPST-like"/>
</dbReference>
<evidence type="ECO:0000259" key="4">
    <source>
        <dbReference type="PROSITE" id="PS50206"/>
    </source>
</evidence>
<name>A0ABT7DX60_9NEIS</name>
<dbReference type="InterPro" id="IPR036873">
    <property type="entry name" value="Rhodanese-like_dom_sf"/>
</dbReference>
<dbReference type="Gene3D" id="3.40.250.10">
    <property type="entry name" value="Rhodanese-like domain"/>
    <property type="match status" value="2"/>
</dbReference>
<proteinExistence type="predicted"/>
<protein>
    <recommendedName>
        <fullName evidence="3">Sulfurtransferase</fullName>
    </recommendedName>
</protein>
<dbReference type="SMART" id="SM00450">
    <property type="entry name" value="RHOD"/>
    <property type="match status" value="2"/>
</dbReference>
<evidence type="ECO:0000256" key="2">
    <source>
        <dbReference type="ARBA" id="ARBA00022737"/>
    </source>
</evidence>
<dbReference type="PROSITE" id="PS00380">
    <property type="entry name" value="RHODANESE_1"/>
    <property type="match status" value="1"/>
</dbReference>
<reference evidence="5" key="1">
    <citation type="submission" date="2023-03" db="EMBL/GenBank/DDBJ databases">
        <title>Chitinimonas shenzhenensis gen. nov., sp. nov., a novel member of family Burkholderiaceae isolated from activated sludge collected in Shen Zhen, China.</title>
        <authorList>
            <person name="Wang X."/>
        </authorList>
    </citation>
    <scope>NUCLEOTIDE SEQUENCE</scope>
    <source>
        <strain evidence="5">DQS-5</strain>
    </source>
</reference>
<comment type="caution">
    <text evidence="5">The sequence shown here is derived from an EMBL/GenBank/DDBJ whole genome shotgun (WGS) entry which is preliminary data.</text>
</comment>
<evidence type="ECO:0000256" key="3">
    <source>
        <dbReference type="RuleBase" id="RU000507"/>
    </source>
</evidence>
<keyword evidence="6" id="KW-1185">Reference proteome</keyword>
<keyword evidence="2" id="KW-0677">Repeat</keyword>
<dbReference type="SUPFAM" id="SSF52821">
    <property type="entry name" value="Rhodanese/Cell cycle control phosphatase"/>
    <property type="match status" value="2"/>
</dbReference>
<dbReference type="GO" id="GO:0016740">
    <property type="term" value="F:transferase activity"/>
    <property type="evidence" value="ECO:0007669"/>
    <property type="project" value="UniProtKB-KW"/>
</dbReference>
<feature type="domain" description="Rhodanese" evidence="4">
    <location>
        <begin position="18"/>
        <end position="137"/>
    </location>
</feature>
<sequence>MSKHALLVSVSDLAKHRSHGNWIIVDCRHDLMQPGAGRAAYQFSHIPGAVFVDVDLDLSAPKTGKNGRHPLPDPEEFAARMAMLGLDQDAQIVAYDASGGIYAARFWWMLRWIGHANVAVLDGGFGAWTSAGLPVESGENRRAAGRLSCELRRQSTVSAEDLLAKDASWQVVDARTAERYAGIGETLDPVAGHIPGARNRFYMRNLTQHGFFRPAPELVADWQDVIGDTPTAQLVMQCGSGITACHNLLSLELAGISGVRLYPGSWSEWCSDASRPIATGPQPGTM</sequence>
<dbReference type="RefSeq" id="WP_284099965.1">
    <property type="nucleotide sequence ID" value="NZ_JARRAF010000005.1"/>
</dbReference>
<organism evidence="5 6">
    <name type="scientific">Parachitinimonas caeni</name>
    <dbReference type="NCBI Taxonomy" id="3031301"/>
    <lineage>
        <taxon>Bacteria</taxon>
        <taxon>Pseudomonadati</taxon>
        <taxon>Pseudomonadota</taxon>
        <taxon>Betaproteobacteria</taxon>
        <taxon>Neisseriales</taxon>
        <taxon>Chitinibacteraceae</taxon>
        <taxon>Parachitinimonas</taxon>
    </lineage>
</organism>
<accession>A0ABT7DX60</accession>
<dbReference type="EMBL" id="JARRAF010000005">
    <property type="protein sequence ID" value="MDK2123668.1"/>
    <property type="molecule type" value="Genomic_DNA"/>
</dbReference>
<dbReference type="PROSITE" id="PS00683">
    <property type="entry name" value="RHODANESE_2"/>
    <property type="match status" value="1"/>
</dbReference>
<dbReference type="Pfam" id="PF00581">
    <property type="entry name" value="Rhodanese"/>
    <property type="match status" value="2"/>
</dbReference>
<dbReference type="CDD" id="cd01449">
    <property type="entry name" value="TST_Repeat_2"/>
    <property type="match status" value="1"/>
</dbReference>
<gene>
    <name evidence="5" type="ORF">PZA18_06365</name>
</gene>
<dbReference type="CDD" id="cd01448">
    <property type="entry name" value="TST_Repeat_1"/>
    <property type="match status" value="1"/>
</dbReference>
<evidence type="ECO:0000313" key="5">
    <source>
        <dbReference type="EMBL" id="MDK2123668.1"/>
    </source>
</evidence>
<dbReference type="Proteomes" id="UP001172778">
    <property type="component" value="Unassembled WGS sequence"/>
</dbReference>
<dbReference type="PANTHER" id="PTHR11364:SF27">
    <property type="entry name" value="SULFURTRANSFERASE"/>
    <property type="match status" value="1"/>
</dbReference>
<dbReference type="PANTHER" id="PTHR11364">
    <property type="entry name" value="THIOSULFATE SULFERTANSFERASE"/>
    <property type="match status" value="1"/>
</dbReference>
<dbReference type="PROSITE" id="PS50206">
    <property type="entry name" value="RHODANESE_3"/>
    <property type="match status" value="2"/>
</dbReference>
<feature type="domain" description="Rhodanese" evidence="4">
    <location>
        <begin position="165"/>
        <end position="278"/>
    </location>
</feature>
<dbReference type="InterPro" id="IPR001763">
    <property type="entry name" value="Rhodanese-like_dom"/>
</dbReference>
<dbReference type="InterPro" id="IPR001307">
    <property type="entry name" value="Thiosulphate_STrfase_CS"/>
</dbReference>